<evidence type="ECO:0000256" key="6">
    <source>
        <dbReference type="SAM" id="MobiDB-lite"/>
    </source>
</evidence>
<dbReference type="Pfam" id="PF12874">
    <property type="entry name" value="zf-met"/>
    <property type="match status" value="2"/>
</dbReference>
<organism evidence="8 9">
    <name type="scientific">Diatraea saccharalis</name>
    <name type="common">sugarcane borer</name>
    <dbReference type="NCBI Taxonomy" id="40085"/>
    <lineage>
        <taxon>Eukaryota</taxon>
        <taxon>Metazoa</taxon>
        <taxon>Ecdysozoa</taxon>
        <taxon>Arthropoda</taxon>
        <taxon>Hexapoda</taxon>
        <taxon>Insecta</taxon>
        <taxon>Pterygota</taxon>
        <taxon>Neoptera</taxon>
        <taxon>Endopterygota</taxon>
        <taxon>Lepidoptera</taxon>
        <taxon>Glossata</taxon>
        <taxon>Ditrysia</taxon>
        <taxon>Pyraloidea</taxon>
        <taxon>Crambidae</taxon>
        <taxon>Crambinae</taxon>
        <taxon>Diatraea</taxon>
    </lineage>
</organism>
<keyword evidence="3 5" id="KW-0863">Zinc-finger</keyword>
<dbReference type="GO" id="GO:0043565">
    <property type="term" value="F:sequence-specific DNA binding"/>
    <property type="evidence" value="ECO:0007669"/>
    <property type="project" value="TreeGrafter"/>
</dbReference>
<evidence type="ECO:0000259" key="7">
    <source>
        <dbReference type="PROSITE" id="PS50157"/>
    </source>
</evidence>
<gene>
    <name evidence="8" type="ORF">DIATSA_LOCUS8106</name>
</gene>
<evidence type="ECO:0000256" key="2">
    <source>
        <dbReference type="ARBA" id="ARBA00022737"/>
    </source>
</evidence>
<evidence type="ECO:0000256" key="3">
    <source>
        <dbReference type="ARBA" id="ARBA00022771"/>
    </source>
</evidence>
<accession>A0A9P0C190</accession>
<evidence type="ECO:0000256" key="5">
    <source>
        <dbReference type="PROSITE-ProRule" id="PRU00042"/>
    </source>
</evidence>
<keyword evidence="9" id="KW-1185">Reference proteome</keyword>
<feature type="domain" description="C2H2-type" evidence="7">
    <location>
        <begin position="545"/>
        <end position="573"/>
    </location>
</feature>
<dbReference type="SUPFAM" id="SSF57667">
    <property type="entry name" value="beta-beta-alpha zinc fingers"/>
    <property type="match status" value="4"/>
</dbReference>
<dbReference type="InterPro" id="IPR012934">
    <property type="entry name" value="Znf_AD"/>
</dbReference>
<reference evidence="8" key="2">
    <citation type="submission" date="2022-10" db="EMBL/GenBank/DDBJ databases">
        <authorList>
            <consortium name="ENA_rothamsted_submissions"/>
            <consortium name="culmorum"/>
            <person name="King R."/>
        </authorList>
    </citation>
    <scope>NUCLEOTIDE SEQUENCE</scope>
</reference>
<protein>
    <recommendedName>
        <fullName evidence="7">C2H2-type domain-containing protein</fullName>
    </recommendedName>
</protein>
<keyword evidence="2" id="KW-0677">Repeat</keyword>
<dbReference type="PROSITE" id="PS50157">
    <property type="entry name" value="ZINC_FINGER_C2H2_2"/>
    <property type="match status" value="6"/>
</dbReference>
<feature type="domain" description="C2H2-type" evidence="7">
    <location>
        <begin position="486"/>
        <end position="513"/>
    </location>
</feature>
<dbReference type="GO" id="GO:0008270">
    <property type="term" value="F:zinc ion binding"/>
    <property type="evidence" value="ECO:0007669"/>
    <property type="project" value="UniProtKB-KW"/>
</dbReference>
<dbReference type="GO" id="GO:0000981">
    <property type="term" value="F:DNA-binding transcription factor activity, RNA polymerase II-specific"/>
    <property type="evidence" value="ECO:0007669"/>
    <property type="project" value="TreeGrafter"/>
</dbReference>
<sequence length="575" mass="68044">MVGNTCQTCLSKNRRMIPLSKVRDLIQKIDLKEIIQSNGGVCWECYKIIEKFSNFKLQVKLAQESLKLKIKVDKNFSQLSVQSKTTFDYNFYFNFDPLTSEDKKNEVNIVKEENSDSDYNKFDDENELLEEKPKINSCLNVYVDSLEFNSNKANPNNFESCKTNTYDKSTEVLDNLTPKYGSDLKDSLQSKTVKRKKVKQNYKGRKKKSNVPPREYEYSHSEIRKKFTKIVFTVQEMLKHREDRRTRPNFKKIPFKCDTCLMGFTTQEKYDEHLQKKHKESIGRFICDVCKARFPHKNALQRHCPKHFIFYKCKLCKFESVELWQAYSHCKSRHRDDDVNKIHCQQCSVVVKTPEELDDHMRTQHVLYCNECGEKFKKKSTLRTHKIRIHGVKREFVCNICNKSFMTASRLETHAANHNDTLAQQLSYCSICNIQYKSVHVYRSHMRQSAAHSLDQYSCPDCNKKFSSKVYLNKHYNFYHLKKSQFKCELCNKLFISDWRLKNHKQKHHGLSRTRNHTCNVCGKKFFTLATLRGHQLTHSEQRTFMCEDCGDTFKQRPALYTHIKLVHKGVKRKK</sequence>
<dbReference type="AlphaFoldDB" id="A0A9P0C190"/>
<dbReference type="SMART" id="SM00355">
    <property type="entry name" value="ZnF_C2H2"/>
    <property type="match status" value="11"/>
</dbReference>
<dbReference type="Gene3D" id="3.30.160.60">
    <property type="entry name" value="Classic Zinc Finger"/>
    <property type="match status" value="6"/>
</dbReference>
<dbReference type="SMART" id="SM00451">
    <property type="entry name" value="ZnF_U1"/>
    <property type="match status" value="2"/>
</dbReference>
<dbReference type="Proteomes" id="UP001153714">
    <property type="component" value="Chromosome 22"/>
</dbReference>
<evidence type="ECO:0000313" key="8">
    <source>
        <dbReference type="EMBL" id="CAH0757575.1"/>
    </source>
</evidence>
<feature type="compositionally biased region" description="Basic residues" evidence="6">
    <location>
        <begin position="192"/>
        <end position="209"/>
    </location>
</feature>
<evidence type="ECO:0000256" key="1">
    <source>
        <dbReference type="ARBA" id="ARBA00022723"/>
    </source>
</evidence>
<dbReference type="Pfam" id="PF00096">
    <property type="entry name" value="zf-C2H2"/>
    <property type="match status" value="5"/>
</dbReference>
<evidence type="ECO:0000256" key="4">
    <source>
        <dbReference type="ARBA" id="ARBA00022833"/>
    </source>
</evidence>
<dbReference type="InterPro" id="IPR003604">
    <property type="entry name" value="Matrin/U1-like-C_Znf_C2H2"/>
</dbReference>
<proteinExistence type="predicted"/>
<feature type="domain" description="C2H2-type" evidence="7">
    <location>
        <begin position="517"/>
        <end position="544"/>
    </location>
</feature>
<dbReference type="OrthoDB" id="8823111at2759"/>
<dbReference type="EMBL" id="OU893353">
    <property type="protein sequence ID" value="CAH0757575.1"/>
    <property type="molecule type" value="Genomic_DNA"/>
</dbReference>
<dbReference type="SMART" id="SM00868">
    <property type="entry name" value="zf-AD"/>
    <property type="match status" value="1"/>
</dbReference>
<dbReference type="PANTHER" id="PTHR24408:SF58">
    <property type="entry name" value="TRANSCRIPTION FACTOR (TFIIIA), PUTATIVE (AFU_ORTHOLOGUE AFUA_1G05150)-RELATED"/>
    <property type="match status" value="1"/>
</dbReference>
<name>A0A9P0C190_9NEOP</name>
<reference evidence="8" key="1">
    <citation type="submission" date="2021-12" db="EMBL/GenBank/DDBJ databases">
        <authorList>
            <person name="King R."/>
        </authorList>
    </citation>
    <scope>NUCLEOTIDE SEQUENCE</scope>
</reference>
<keyword evidence="1" id="KW-0479">Metal-binding</keyword>
<evidence type="ECO:0000313" key="9">
    <source>
        <dbReference type="Proteomes" id="UP001153714"/>
    </source>
</evidence>
<dbReference type="GO" id="GO:0005634">
    <property type="term" value="C:nucleus"/>
    <property type="evidence" value="ECO:0007669"/>
    <property type="project" value="InterPro"/>
</dbReference>
<feature type="domain" description="C2H2-type" evidence="7">
    <location>
        <begin position="367"/>
        <end position="395"/>
    </location>
</feature>
<dbReference type="InterPro" id="IPR036236">
    <property type="entry name" value="Znf_C2H2_sf"/>
</dbReference>
<feature type="domain" description="C2H2-type" evidence="7">
    <location>
        <begin position="457"/>
        <end position="485"/>
    </location>
</feature>
<feature type="region of interest" description="Disordered" evidence="6">
    <location>
        <begin position="187"/>
        <end position="215"/>
    </location>
</feature>
<dbReference type="PROSITE" id="PS00028">
    <property type="entry name" value="ZINC_FINGER_C2H2_1"/>
    <property type="match status" value="8"/>
</dbReference>
<keyword evidence="4" id="KW-0862">Zinc</keyword>
<feature type="domain" description="C2H2-type" evidence="7">
    <location>
        <begin position="396"/>
        <end position="423"/>
    </location>
</feature>
<dbReference type="PANTHER" id="PTHR24408">
    <property type="entry name" value="ZINC FINGER PROTEIN"/>
    <property type="match status" value="1"/>
</dbReference>
<dbReference type="InterPro" id="IPR013087">
    <property type="entry name" value="Znf_C2H2_type"/>
</dbReference>